<protein>
    <submittedName>
        <fullName evidence="2">GGDEF domain-containing protein</fullName>
    </submittedName>
</protein>
<dbReference type="Pfam" id="PF00990">
    <property type="entry name" value="GGDEF"/>
    <property type="match status" value="1"/>
</dbReference>
<name>A0A7C1CXY5_9BACT</name>
<dbReference type="InterPro" id="IPR052163">
    <property type="entry name" value="DGC-Regulatory_Protein"/>
</dbReference>
<dbReference type="EMBL" id="DSBT01000404">
    <property type="protein sequence ID" value="HDP79069.1"/>
    <property type="molecule type" value="Genomic_DNA"/>
</dbReference>
<dbReference type="Gene3D" id="3.30.450.40">
    <property type="match status" value="1"/>
</dbReference>
<dbReference type="Pfam" id="PF13185">
    <property type="entry name" value="GAF_2"/>
    <property type="match status" value="1"/>
</dbReference>
<dbReference type="Proteomes" id="UP000886198">
    <property type="component" value="Unassembled WGS sequence"/>
</dbReference>
<dbReference type="PANTHER" id="PTHR46663">
    <property type="entry name" value="DIGUANYLATE CYCLASE DGCT-RELATED"/>
    <property type="match status" value="1"/>
</dbReference>
<dbReference type="SMART" id="SM00267">
    <property type="entry name" value="GGDEF"/>
    <property type="match status" value="1"/>
</dbReference>
<accession>A0A7C1CXY5</accession>
<evidence type="ECO:0000259" key="1">
    <source>
        <dbReference type="PROSITE" id="PS50887"/>
    </source>
</evidence>
<dbReference type="SUPFAM" id="SSF55781">
    <property type="entry name" value="GAF domain-like"/>
    <property type="match status" value="1"/>
</dbReference>
<comment type="caution">
    <text evidence="2">The sequence shown here is derived from an EMBL/GenBank/DDBJ whole genome shotgun (WGS) entry which is preliminary data.</text>
</comment>
<evidence type="ECO:0000313" key="2">
    <source>
        <dbReference type="EMBL" id="HDP79069.1"/>
    </source>
</evidence>
<proteinExistence type="predicted"/>
<dbReference type="SMART" id="SM00065">
    <property type="entry name" value="GAF"/>
    <property type="match status" value="1"/>
</dbReference>
<sequence length="557" mass="62661">MFRERGIVMPFKSFESKSLHFINREMEEFELVFCVNEDDIVLIDSTRSGKSDSILSEFFSAFSDTGRLSSMLGIEDLSSIVLRASNGVRTDLACCTRAFGMPRYYLAKVEKNGCTVKIRFEELGGHSASEGRRNFLSAAFMKIVQNAPVAVTIKDSSSDSLWLNKIAKEAGFSTLSHEMTPTKESFVESLQFEGETKYFRSFVIDLKDKDSGFASVKYSIDISESEKAKRELRMSRNKIRRLHEVALELSKADTEEEVYDLFVNASCRILEFDVYSLDIVEGEDLVVKRVTNSVPDDGEERYSKYEGVAGRTLWQGKTLVFPDISKSPEARPRSSDYRSALSIPLGSFGVFQTISTELDAFDSEDIELAELLAAHVTEAISRIRSREEITRLTYYDPLTGALSRYGLAEYSAVEIEKSNRFSTPLSLMMLDVDDFKVINDSQGHMYGDFILSWVVESIKMVIRNSDRVIRWGGDEFLIILPGVAIEGAESMGKRILDRLEKRSLEEDVAATVSIGITEYLGEGDNIDGTIYRADLALHAAKNKGKNRLQVYEKKASK</sequence>
<dbReference type="InterPro" id="IPR043128">
    <property type="entry name" value="Rev_trsase/Diguanyl_cyclase"/>
</dbReference>
<dbReference type="PROSITE" id="PS50887">
    <property type="entry name" value="GGDEF"/>
    <property type="match status" value="1"/>
</dbReference>
<dbReference type="InterPro" id="IPR029787">
    <property type="entry name" value="Nucleotide_cyclase"/>
</dbReference>
<dbReference type="InterPro" id="IPR029016">
    <property type="entry name" value="GAF-like_dom_sf"/>
</dbReference>
<dbReference type="Gene3D" id="3.30.70.270">
    <property type="match status" value="1"/>
</dbReference>
<dbReference type="NCBIfam" id="TIGR00254">
    <property type="entry name" value="GGDEF"/>
    <property type="match status" value="1"/>
</dbReference>
<dbReference type="PANTHER" id="PTHR46663:SF4">
    <property type="entry name" value="DIGUANYLATE CYCLASE DGCT-RELATED"/>
    <property type="match status" value="1"/>
</dbReference>
<reference evidence="2" key="1">
    <citation type="journal article" date="2020" name="mSystems">
        <title>Genome- and Community-Level Interaction Insights into Carbon Utilization and Element Cycling Functions of Hydrothermarchaeota in Hydrothermal Sediment.</title>
        <authorList>
            <person name="Zhou Z."/>
            <person name="Liu Y."/>
            <person name="Xu W."/>
            <person name="Pan J."/>
            <person name="Luo Z.H."/>
            <person name="Li M."/>
        </authorList>
    </citation>
    <scope>NUCLEOTIDE SEQUENCE [LARGE SCALE GENOMIC DNA]</scope>
    <source>
        <strain evidence="2">SpSt-1179</strain>
    </source>
</reference>
<dbReference type="SUPFAM" id="SSF55073">
    <property type="entry name" value="Nucleotide cyclase"/>
    <property type="match status" value="1"/>
</dbReference>
<gene>
    <name evidence="2" type="ORF">ENN47_13025</name>
</gene>
<dbReference type="InterPro" id="IPR000160">
    <property type="entry name" value="GGDEF_dom"/>
</dbReference>
<dbReference type="InterPro" id="IPR003018">
    <property type="entry name" value="GAF"/>
</dbReference>
<dbReference type="AlphaFoldDB" id="A0A7C1CXY5"/>
<organism evidence="2">
    <name type="scientific">Mesotoga infera</name>
    <dbReference type="NCBI Taxonomy" id="1236046"/>
    <lineage>
        <taxon>Bacteria</taxon>
        <taxon>Thermotogati</taxon>
        <taxon>Thermotogota</taxon>
        <taxon>Thermotogae</taxon>
        <taxon>Kosmotogales</taxon>
        <taxon>Kosmotogaceae</taxon>
        <taxon>Mesotoga</taxon>
    </lineage>
</organism>
<feature type="domain" description="GGDEF" evidence="1">
    <location>
        <begin position="423"/>
        <end position="553"/>
    </location>
</feature>
<dbReference type="CDD" id="cd01949">
    <property type="entry name" value="GGDEF"/>
    <property type="match status" value="1"/>
</dbReference>